<feature type="compositionally biased region" description="Basic and acidic residues" evidence="1">
    <location>
        <begin position="161"/>
        <end position="171"/>
    </location>
</feature>
<dbReference type="OrthoDB" id="3688221at2759"/>
<evidence type="ECO:0000313" key="2">
    <source>
        <dbReference type="EMBL" id="KAF1998475.1"/>
    </source>
</evidence>
<protein>
    <submittedName>
        <fullName evidence="2">Uncharacterized protein</fullName>
    </submittedName>
</protein>
<keyword evidence="3" id="KW-1185">Reference proteome</keyword>
<dbReference type="AlphaFoldDB" id="A0A6A5WH17"/>
<feature type="region of interest" description="Disordered" evidence="1">
    <location>
        <begin position="1"/>
        <end position="67"/>
    </location>
</feature>
<sequence>MTTPCDRRLSGGPSANSGPNRSVLHKLLQEISGFDPTVATPNQILTPKNSPTSRGRPRADSVTQPSVWVAGGTIAQDARDKLRAADEARLRKYGAHQLSPDPLEPEQTAQIRRRSTQLTDIRTDVPDTNTRKQPPRLTRIQTKLLNTEPPPYSSEASPHSGRSESTSDKRLNHSPPHSPVPLAKRARTMSQTSRDFWNAIPPPTPSETDISPTITDESTETIPSLLSKRPTFTERHSPGTGDEPSVSSFRPERTLPQGNIPSTPVRRARTSLAYPRSASVSPYASTPAWMKPMHLFDGEEKSIYYNRHGSN</sequence>
<organism evidence="2 3">
    <name type="scientific">Amniculicola lignicola CBS 123094</name>
    <dbReference type="NCBI Taxonomy" id="1392246"/>
    <lineage>
        <taxon>Eukaryota</taxon>
        <taxon>Fungi</taxon>
        <taxon>Dikarya</taxon>
        <taxon>Ascomycota</taxon>
        <taxon>Pezizomycotina</taxon>
        <taxon>Dothideomycetes</taxon>
        <taxon>Pleosporomycetidae</taxon>
        <taxon>Pleosporales</taxon>
        <taxon>Amniculicolaceae</taxon>
        <taxon>Amniculicola</taxon>
    </lineage>
</organism>
<dbReference type="EMBL" id="ML977603">
    <property type="protein sequence ID" value="KAF1998475.1"/>
    <property type="molecule type" value="Genomic_DNA"/>
</dbReference>
<feature type="compositionally biased region" description="Polar residues" evidence="1">
    <location>
        <begin position="206"/>
        <end position="224"/>
    </location>
</feature>
<gene>
    <name evidence="2" type="ORF">P154DRAFT_577820</name>
</gene>
<feature type="region of interest" description="Disordered" evidence="1">
    <location>
        <begin position="93"/>
        <end position="283"/>
    </location>
</feature>
<proteinExistence type="predicted"/>
<evidence type="ECO:0000256" key="1">
    <source>
        <dbReference type="SAM" id="MobiDB-lite"/>
    </source>
</evidence>
<dbReference type="Proteomes" id="UP000799779">
    <property type="component" value="Unassembled WGS sequence"/>
</dbReference>
<reference evidence="2" key="1">
    <citation type="journal article" date="2020" name="Stud. Mycol.">
        <title>101 Dothideomycetes genomes: a test case for predicting lifestyles and emergence of pathogens.</title>
        <authorList>
            <person name="Haridas S."/>
            <person name="Albert R."/>
            <person name="Binder M."/>
            <person name="Bloem J."/>
            <person name="Labutti K."/>
            <person name="Salamov A."/>
            <person name="Andreopoulos B."/>
            <person name="Baker S."/>
            <person name="Barry K."/>
            <person name="Bills G."/>
            <person name="Bluhm B."/>
            <person name="Cannon C."/>
            <person name="Castanera R."/>
            <person name="Culley D."/>
            <person name="Daum C."/>
            <person name="Ezra D."/>
            <person name="Gonzalez J."/>
            <person name="Henrissat B."/>
            <person name="Kuo A."/>
            <person name="Liang C."/>
            <person name="Lipzen A."/>
            <person name="Lutzoni F."/>
            <person name="Magnuson J."/>
            <person name="Mondo S."/>
            <person name="Nolan M."/>
            <person name="Ohm R."/>
            <person name="Pangilinan J."/>
            <person name="Park H.-J."/>
            <person name="Ramirez L."/>
            <person name="Alfaro M."/>
            <person name="Sun H."/>
            <person name="Tritt A."/>
            <person name="Yoshinaga Y."/>
            <person name="Zwiers L.-H."/>
            <person name="Turgeon B."/>
            <person name="Goodwin S."/>
            <person name="Spatafora J."/>
            <person name="Crous P."/>
            <person name="Grigoriev I."/>
        </authorList>
    </citation>
    <scope>NUCLEOTIDE SEQUENCE</scope>
    <source>
        <strain evidence="2">CBS 123094</strain>
    </source>
</reference>
<accession>A0A6A5WH17</accession>
<evidence type="ECO:0000313" key="3">
    <source>
        <dbReference type="Proteomes" id="UP000799779"/>
    </source>
</evidence>
<feature type="compositionally biased region" description="Polar residues" evidence="1">
    <location>
        <begin position="39"/>
        <end position="53"/>
    </location>
</feature>
<feature type="compositionally biased region" description="Polar residues" evidence="1">
    <location>
        <begin position="116"/>
        <end position="132"/>
    </location>
</feature>
<name>A0A6A5WH17_9PLEO</name>